<comment type="caution">
    <text evidence="2">The sequence shown here is derived from an EMBL/GenBank/DDBJ whole genome shotgun (WGS) entry which is preliminary data.</text>
</comment>
<gene>
    <name evidence="2" type="ORF">EDB81DRAFT_828967</name>
</gene>
<reference evidence="2" key="1">
    <citation type="journal article" date="2021" name="Nat. Commun.">
        <title>Genetic determinants of endophytism in the Arabidopsis root mycobiome.</title>
        <authorList>
            <person name="Mesny F."/>
            <person name="Miyauchi S."/>
            <person name="Thiergart T."/>
            <person name="Pickel B."/>
            <person name="Atanasova L."/>
            <person name="Karlsson M."/>
            <person name="Huettel B."/>
            <person name="Barry K.W."/>
            <person name="Haridas S."/>
            <person name="Chen C."/>
            <person name="Bauer D."/>
            <person name="Andreopoulos W."/>
            <person name="Pangilinan J."/>
            <person name="LaButti K."/>
            <person name="Riley R."/>
            <person name="Lipzen A."/>
            <person name="Clum A."/>
            <person name="Drula E."/>
            <person name="Henrissat B."/>
            <person name="Kohler A."/>
            <person name="Grigoriev I.V."/>
            <person name="Martin F.M."/>
            <person name="Hacquard S."/>
        </authorList>
    </citation>
    <scope>NUCLEOTIDE SEQUENCE</scope>
    <source>
        <strain evidence="2">MPI-CAGE-AT-0147</strain>
    </source>
</reference>
<feature type="compositionally biased region" description="Acidic residues" evidence="1">
    <location>
        <begin position="43"/>
        <end position="61"/>
    </location>
</feature>
<dbReference type="AlphaFoldDB" id="A0A9P9I8T0"/>
<organism evidence="2 3">
    <name type="scientific">Dactylonectria macrodidyma</name>
    <dbReference type="NCBI Taxonomy" id="307937"/>
    <lineage>
        <taxon>Eukaryota</taxon>
        <taxon>Fungi</taxon>
        <taxon>Dikarya</taxon>
        <taxon>Ascomycota</taxon>
        <taxon>Pezizomycotina</taxon>
        <taxon>Sordariomycetes</taxon>
        <taxon>Hypocreomycetidae</taxon>
        <taxon>Hypocreales</taxon>
        <taxon>Nectriaceae</taxon>
        <taxon>Dactylonectria</taxon>
    </lineage>
</organism>
<feature type="compositionally biased region" description="Basic residues" evidence="1">
    <location>
        <begin position="25"/>
        <end position="36"/>
    </location>
</feature>
<dbReference type="EMBL" id="JAGMUV010000039">
    <property type="protein sequence ID" value="KAH7112051.1"/>
    <property type="molecule type" value="Genomic_DNA"/>
</dbReference>
<name>A0A9P9I8T0_9HYPO</name>
<dbReference type="Proteomes" id="UP000738349">
    <property type="component" value="Unassembled WGS sequence"/>
</dbReference>
<evidence type="ECO:0000313" key="3">
    <source>
        <dbReference type="Proteomes" id="UP000738349"/>
    </source>
</evidence>
<protein>
    <submittedName>
        <fullName evidence="2">Uncharacterized protein</fullName>
    </submittedName>
</protein>
<proteinExistence type="predicted"/>
<feature type="region of interest" description="Disordered" evidence="1">
    <location>
        <begin position="16"/>
        <end position="61"/>
    </location>
</feature>
<keyword evidence="3" id="KW-1185">Reference proteome</keyword>
<evidence type="ECO:0000313" key="2">
    <source>
        <dbReference type="EMBL" id="KAH7112051.1"/>
    </source>
</evidence>
<sequence length="61" mass="6903">MSGAANPASDVIIIMEREPDVPGGGHHRPLRKRARTTRAMESEQQEGDREWEEEQMAQELS</sequence>
<accession>A0A9P9I8T0</accession>
<evidence type="ECO:0000256" key="1">
    <source>
        <dbReference type="SAM" id="MobiDB-lite"/>
    </source>
</evidence>